<dbReference type="GO" id="GO:0031982">
    <property type="term" value="C:vesicle"/>
    <property type="evidence" value="ECO:0007669"/>
    <property type="project" value="UniProtKB-SubCell"/>
</dbReference>
<evidence type="ECO:0000259" key="15">
    <source>
        <dbReference type="Pfam" id="PF25294"/>
    </source>
</evidence>
<evidence type="ECO:0000256" key="3">
    <source>
        <dbReference type="ARBA" id="ARBA00004373"/>
    </source>
</evidence>
<keyword evidence="5" id="KW-0165">Cleavage on pair of basic residues</keyword>
<evidence type="ECO:0000256" key="8">
    <source>
        <dbReference type="ARBA" id="ARBA00022824"/>
    </source>
</evidence>
<keyword evidence="8" id="KW-0256">Endoplasmic reticulum</keyword>
<organism evidence="16 17">
    <name type="scientific">Cryptotermes secundus</name>
    <dbReference type="NCBI Taxonomy" id="105785"/>
    <lineage>
        <taxon>Eukaryota</taxon>
        <taxon>Metazoa</taxon>
        <taxon>Ecdysozoa</taxon>
        <taxon>Arthropoda</taxon>
        <taxon>Hexapoda</taxon>
        <taxon>Insecta</taxon>
        <taxon>Pterygota</taxon>
        <taxon>Neoptera</taxon>
        <taxon>Polyneoptera</taxon>
        <taxon>Dictyoptera</taxon>
        <taxon>Blattodea</taxon>
        <taxon>Blattoidea</taxon>
        <taxon>Termitoidae</taxon>
        <taxon>Kalotermitidae</taxon>
        <taxon>Cryptotermitinae</taxon>
        <taxon>Cryptotermes</taxon>
    </lineage>
</organism>
<dbReference type="GO" id="GO:0009897">
    <property type="term" value="C:external side of plasma membrane"/>
    <property type="evidence" value="ECO:0007669"/>
    <property type="project" value="TreeGrafter"/>
</dbReference>
<keyword evidence="7 13" id="KW-0732">Signal</keyword>
<keyword evidence="10 12" id="KW-0472">Membrane</keyword>
<dbReference type="PANTHER" id="PTHR13351">
    <property type="entry name" value="RENIN RECEPTOR"/>
    <property type="match status" value="1"/>
</dbReference>
<evidence type="ECO:0000256" key="12">
    <source>
        <dbReference type="SAM" id="Phobius"/>
    </source>
</evidence>
<dbReference type="Pfam" id="PF07850">
    <property type="entry name" value="Renin_r"/>
    <property type="match status" value="1"/>
</dbReference>
<dbReference type="GO" id="GO:0005789">
    <property type="term" value="C:endoplasmic reticulum membrane"/>
    <property type="evidence" value="ECO:0007669"/>
    <property type="project" value="UniProtKB-SubCell"/>
</dbReference>
<dbReference type="InterPro" id="IPR057318">
    <property type="entry name" value="RENR_N"/>
</dbReference>
<dbReference type="InterPro" id="IPR056780">
    <property type="entry name" value="Renin_r_C"/>
</dbReference>
<dbReference type="InParanoid" id="A0A2J7Q3Y0"/>
<keyword evidence="17" id="KW-1185">Reference proteome</keyword>
<keyword evidence="6 12" id="KW-0812">Transmembrane</keyword>
<evidence type="ECO:0000256" key="1">
    <source>
        <dbReference type="ARBA" id="ARBA00004115"/>
    </source>
</evidence>
<evidence type="ECO:0000256" key="13">
    <source>
        <dbReference type="SAM" id="SignalP"/>
    </source>
</evidence>
<comment type="subcellular location">
    <subcellularLocation>
        <location evidence="2">Cell membrane</location>
        <topology evidence="2">Single-pass type I membrane protein</topology>
    </subcellularLocation>
    <subcellularLocation>
        <location evidence="1">Endoplasmic reticulum membrane</location>
        <topology evidence="1">Single-pass type I membrane protein</topology>
    </subcellularLocation>
    <subcellularLocation>
        <location evidence="3">Vesicle</location>
    </subcellularLocation>
</comment>
<feature type="transmembrane region" description="Helical" evidence="12">
    <location>
        <begin position="288"/>
        <end position="308"/>
    </location>
</feature>
<keyword evidence="11 16" id="KW-0675">Receptor</keyword>
<dbReference type="InterPro" id="IPR012493">
    <property type="entry name" value="Renin_rcpt"/>
</dbReference>
<reference evidence="16 17" key="1">
    <citation type="submission" date="2017-12" db="EMBL/GenBank/DDBJ databases">
        <title>Hemimetabolous genomes reveal molecular basis of termite eusociality.</title>
        <authorList>
            <person name="Harrison M.C."/>
            <person name="Jongepier E."/>
            <person name="Robertson H.M."/>
            <person name="Arning N."/>
            <person name="Bitard-Feildel T."/>
            <person name="Chao H."/>
            <person name="Childers C.P."/>
            <person name="Dinh H."/>
            <person name="Doddapaneni H."/>
            <person name="Dugan S."/>
            <person name="Gowin J."/>
            <person name="Greiner C."/>
            <person name="Han Y."/>
            <person name="Hu H."/>
            <person name="Hughes D.S.T."/>
            <person name="Huylmans A.-K."/>
            <person name="Kemena C."/>
            <person name="Kremer L.P.M."/>
            <person name="Lee S.L."/>
            <person name="Lopez-Ezquerra A."/>
            <person name="Mallet L."/>
            <person name="Monroy-Kuhn J.M."/>
            <person name="Moser A."/>
            <person name="Murali S.C."/>
            <person name="Muzny D.M."/>
            <person name="Otani S."/>
            <person name="Piulachs M.-D."/>
            <person name="Poelchau M."/>
            <person name="Qu J."/>
            <person name="Schaub F."/>
            <person name="Wada-Katsumata A."/>
            <person name="Worley K.C."/>
            <person name="Xie Q."/>
            <person name="Ylla G."/>
            <person name="Poulsen M."/>
            <person name="Gibbs R.A."/>
            <person name="Schal C."/>
            <person name="Richards S."/>
            <person name="Belles X."/>
            <person name="Korb J."/>
            <person name="Bornberg-Bauer E."/>
        </authorList>
    </citation>
    <scope>NUCLEOTIDE SEQUENCE [LARGE SCALE GENOMIC DNA]</scope>
    <source>
        <tissue evidence="16">Whole body</tissue>
    </source>
</reference>
<feature type="domain" description="Renin receptor N-terminal" evidence="15">
    <location>
        <begin position="20"/>
        <end position="251"/>
    </location>
</feature>
<dbReference type="Pfam" id="PF25294">
    <property type="entry name" value="RENR_N"/>
    <property type="match status" value="1"/>
</dbReference>
<dbReference type="GO" id="GO:0030177">
    <property type="term" value="P:positive regulation of Wnt signaling pathway"/>
    <property type="evidence" value="ECO:0007669"/>
    <property type="project" value="TreeGrafter"/>
</dbReference>
<dbReference type="OrthoDB" id="7866065at2759"/>
<dbReference type="GO" id="GO:0098588">
    <property type="term" value="C:bounding membrane of organelle"/>
    <property type="evidence" value="ECO:0007669"/>
    <property type="project" value="UniProtKB-ARBA"/>
</dbReference>
<dbReference type="STRING" id="105785.A0A2J7Q3Y0"/>
<dbReference type="Proteomes" id="UP000235965">
    <property type="component" value="Unassembled WGS sequence"/>
</dbReference>
<feature type="signal peptide" evidence="13">
    <location>
        <begin position="1"/>
        <end position="19"/>
    </location>
</feature>
<comment type="caution">
    <text evidence="16">The sequence shown here is derived from an EMBL/GenBank/DDBJ whole genome shotgun (WGS) entry which is preliminary data.</text>
</comment>
<dbReference type="PANTHER" id="PTHR13351:SF1">
    <property type="entry name" value="RENIN RECEPTOR"/>
    <property type="match status" value="1"/>
</dbReference>
<accession>A0A2J7Q3Y0</accession>
<feature type="domain" description="Renin receptor-like C-terminal transmembrane spanning segment" evidence="14">
    <location>
        <begin position="263"/>
        <end position="329"/>
    </location>
</feature>
<dbReference type="FunCoup" id="A0A2J7Q3Y0">
    <property type="interactions" value="568"/>
</dbReference>
<proteinExistence type="predicted"/>
<keyword evidence="4" id="KW-1003">Cell membrane</keyword>
<dbReference type="AlphaFoldDB" id="A0A2J7Q3Y0"/>
<feature type="chain" id="PRO_5014476358" evidence="13">
    <location>
        <begin position="20"/>
        <end position="330"/>
    </location>
</feature>
<evidence type="ECO:0000259" key="14">
    <source>
        <dbReference type="Pfam" id="PF07850"/>
    </source>
</evidence>
<protein>
    <submittedName>
        <fullName evidence="16">Renin receptor</fullName>
    </submittedName>
</protein>
<gene>
    <name evidence="16" type="primary">ATP6AP2</name>
    <name evidence="16" type="ORF">B7P43_G17175</name>
</gene>
<keyword evidence="9 12" id="KW-1133">Transmembrane helix</keyword>
<sequence>MKMLKIFVCLAAAIVAVSGAGELIILHSPSSVEFSSQKQVAESLVKEIFSVCLGFTVTKHSDWPGLSVSNPFSFAEAAVVVVVDGVSSLGLKEGHHYPLITDEDESVIWQSMHDRILSRYPGQNATLLRMDLAEEGKPYHSLFGDSEGTHTNWTVSYLDPTVSEDKQFLDEMRVLSNISKLVESGLVYRDGVPDVYWKVVRSLHPVIDLHGPDSGAAKEAKQILQNVIHIIKKAYVAAYQSRVLVAVISSDVSHTRRTRSLMAETENQQSDMNLAPEYSAEYPVIFNIMLWFSIAFTFSLLAISLFIADMDPGRDSIIYRMTSTRMKKDN</sequence>
<evidence type="ECO:0000256" key="10">
    <source>
        <dbReference type="ARBA" id="ARBA00023136"/>
    </source>
</evidence>
<evidence type="ECO:0000256" key="2">
    <source>
        <dbReference type="ARBA" id="ARBA00004251"/>
    </source>
</evidence>
<evidence type="ECO:0000256" key="11">
    <source>
        <dbReference type="ARBA" id="ARBA00023170"/>
    </source>
</evidence>
<evidence type="ECO:0000256" key="4">
    <source>
        <dbReference type="ARBA" id="ARBA00022475"/>
    </source>
</evidence>
<evidence type="ECO:0000313" key="17">
    <source>
        <dbReference type="Proteomes" id="UP000235965"/>
    </source>
</evidence>
<evidence type="ECO:0000256" key="9">
    <source>
        <dbReference type="ARBA" id="ARBA00022989"/>
    </source>
</evidence>
<evidence type="ECO:0000313" key="16">
    <source>
        <dbReference type="EMBL" id="PNF23280.1"/>
    </source>
</evidence>
<dbReference type="EMBL" id="NEVH01018421">
    <property type="protein sequence ID" value="PNF23280.1"/>
    <property type="molecule type" value="Genomic_DNA"/>
</dbReference>
<evidence type="ECO:0000256" key="6">
    <source>
        <dbReference type="ARBA" id="ARBA00022692"/>
    </source>
</evidence>
<evidence type="ECO:0000256" key="5">
    <source>
        <dbReference type="ARBA" id="ARBA00022685"/>
    </source>
</evidence>
<dbReference type="GO" id="GO:0038023">
    <property type="term" value="F:signaling receptor activity"/>
    <property type="evidence" value="ECO:0007669"/>
    <property type="project" value="InterPro"/>
</dbReference>
<evidence type="ECO:0000256" key="7">
    <source>
        <dbReference type="ARBA" id="ARBA00022729"/>
    </source>
</evidence>
<name>A0A2J7Q3Y0_9NEOP</name>